<evidence type="ECO:0000313" key="2">
    <source>
        <dbReference type="Proteomes" id="UP001181693"/>
    </source>
</evidence>
<evidence type="ECO:0000313" key="1">
    <source>
        <dbReference type="EMBL" id="DBA19461.1"/>
    </source>
</evidence>
<name>A0AAV3A4Z9_PYXAD</name>
<sequence length="80" mass="9542">MLSKPVWFDRGYLFSHICVELHYRHVRVNLQKILGKLLTYKKHFLISDIVFGLGTYISKARIRVKELARISMNLQKYISF</sequence>
<gene>
    <name evidence="1" type="ORF">GDO54_015297</name>
</gene>
<comment type="caution">
    <text evidence="1">The sequence shown here is derived from an EMBL/GenBank/DDBJ whole genome shotgun (WGS) entry which is preliminary data.</text>
</comment>
<dbReference type="EMBL" id="DYDO01000008">
    <property type="protein sequence ID" value="DBA19461.1"/>
    <property type="molecule type" value="Genomic_DNA"/>
</dbReference>
<organism evidence="1 2">
    <name type="scientific">Pyxicephalus adspersus</name>
    <name type="common">African bullfrog</name>
    <dbReference type="NCBI Taxonomy" id="30357"/>
    <lineage>
        <taxon>Eukaryota</taxon>
        <taxon>Metazoa</taxon>
        <taxon>Chordata</taxon>
        <taxon>Craniata</taxon>
        <taxon>Vertebrata</taxon>
        <taxon>Euteleostomi</taxon>
        <taxon>Amphibia</taxon>
        <taxon>Batrachia</taxon>
        <taxon>Anura</taxon>
        <taxon>Neobatrachia</taxon>
        <taxon>Ranoidea</taxon>
        <taxon>Pyxicephalidae</taxon>
        <taxon>Pyxicephalinae</taxon>
        <taxon>Pyxicephalus</taxon>
    </lineage>
</organism>
<protein>
    <submittedName>
        <fullName evidence="1">Uncharacterized protein</fullName>
    </submittedName>
</protein>
<dbReference type="AlphaFoldDB" id="A0AAV3A4Z9"/>
<keyword evidence="2" id="KW-1185">Reference proteome</keyword>
<proteinExistence type="predicted"/>
<reference evidence="1" key="1">
    <citation type="thesis" date="2020" institute="ProQuest LLC" country="789 East Eisenhower Parkway, Ann Arbor, MI, USA">
        <title>Comparative Genomics and Chromosome Evolution.</title>
        <authorList>
            <person name="Mudd A.B."/>
        </authorList>
    </citation>
    <scope>NUCLEOTIDE SEQUENCE</scope>
    <source>
        <strain evidence="1">1538</strain>
        <tissue evidence="1">Blood</tissue>
    </source>
</reference>
<dbReference type="Proteomes" id="UP001181693">
    <property type="component" value="Unassembled WGS sequence"/>
</dbReference>
<accession>A0AAV3A4Z9</accession>